<dbReference type="InterPro" id="IPR050834">
    <property type="entry name" value="Glycosyltransf_2"/>
</dbReference>
<accession>A0A367R3K2</accession>
<gene>
    <name evidence="2" type="ORF">A6770_21460</name>
</gene>
<reference evidence="2" key="1">
    <citation type="submission" date="2016-04" db="EMBL/GenBank/DDBJ databases">
        <authorList>
            <person name="Tabuchi Yagui T.R."/>
        </authorList>
    </citation>
    <scope>NUCLEOTIDE SEQUENCE [LARGE SCALE GENOMIC DNA]</scope>
    <source>
        <strain evidence="2">NIES-26</strain>
    </source>
</reference>
<organism evidence="2 3">
    <name type="scientific">Nostoc minutum NIES-26</name>
    <dbReference type="NCBI Taxonomy" id="1844469"/>
    <lineage>
        <taxon>Bacteria</taxon>
        <taxon>Bacillati</taxon>
        <taxon>Cyanobacteriota</taxon>
        <taxon>Cyanophyceae</taxon>
        <taxon>Nostocales</taxon>
        <taxon>Nostocaceae</taxon>
        <taxon>Nostoc</taxon>
    </lineage>
</organism>
<name>A0A367R3K2_9NOSO</name>
<dbReference type="AlphaFoldDB" id="A0A367R3K2"/>
<keyword evidence="2" id="KW-0808">Transferase</keyword>
<dbReference type="Gene3D" id="3.90.550.10">
    <property type="entry name" value="Spore Coat Polysaccharide Biosynthesis Protein SpsA, Chain A"/>
    <property type="match status" value="1"/>
</dbReference>
<sequence>MNEISVIIPVYNGEKTIKETIKSVLNQSFKLLELIIINDGSTDSTLEIIKSIDDSRLQVFSYPNAGLAASRNRGISHSTGKFISFIDADDLWTFDKLESQIKALQDHPKAAVAYSWTDYIDTEGKLLKSGRQITACGDVYKQLMLWNFLENGSNPLIRSGALEVVGNFDETLSAAEDWDMWLRLAACYEFVAVPKAQILYRVSVNSMSTNLKTQEVESLKVIERAFTHSKAESLQHLKKYSFARLYKYLTFKALEAPPKVRKSWIAAQFLWNCIKYDRSVLKQRKIISIAVFKITLAGLYYQLSRFSFSSKIKCTR</sequence>
<dbReference type="SUPFAM" id="SSF53448">
    <property type="entry name" value="Nucleotide-diphospho-sugar transferases"/>
    <property type="match status" value="1"/>
</dbReference>
<feature type="domain" description="Glycosyltransferase 2-like prokaryotic type" evidence="1">
    <location>
        <begin position="5"/>
        <end position="252"/>
    </location>
</feature>
<dbReference type="CDD" id="cd00761">
    <property type="entry name" value="Glyco_tranf_GTA_type"/>
    <property type="match status" value="1"/>
</dbReference>
<evidence type="ECO:0000259" key="1">
    <source>
        <dbReference type="Pfam" id="PF10111"/>
    </source>
</evidence>
<keyword evidence="3" id="KW-1185">Reference proteome</keyword>
<dbReference type="Pfam" id="PF10111">
    <property type="entry name" value="Glyco_tranf_2_2"/>
    <property type="match status" value="1"/>
</dbReference>
<proteinExistence type="predicted"/>
<evidence type="ECO:0000313" key="2">
    <source>
        <dbReference type="EMBL" id="RCJ30094.1"/>
    </source>
</evidence>
<evidence type="ECO:0000313" key="3">
    <source>
        <dbReference type="Proteomes" id="UP000252107"/>
    </source>
</evidence>
<dbReference type="PANTHER" id="PTHR43685:SF2">
    <property type="entry name" value="GLYCOSYLTRANSFERASE 2-LIKE DOMAIN-CONTAINING PROTEIN"/>
    <property type="match status" value="1"/>
</dbReference>
<protein>
    <submittedName>
        <fullName evidence="2">Glycosyl transferase family A</fullName>
    </submittedName>
</protein>
<dbReference type="InterPro" id="IPR019290">
    <property type="entry name" value="GlycosylTrfase-like_prok"/>
</dbReference>
<dbReference type="Proteomes" id="UP000252107">
    <property type="component" value="Unassembled WGS sequence"/>
</dbReference>
<comment type="caution">
    <text evidence="2">The sequence shown here is derived from an EMBL/GenBank/DDBJ whole genome shotgun (WGS) entry which is preliminary data.</text>
</comment>
<dbReference type="GO" id="GO:0016740">
    <property type="term" value="F:transferase activity"/>
    <property type="evidence" value="ECO:0007669"/>
    <property type="project" value="UniProtKB-KW"/>
</dbReference>
<dbReference type="InterPro" id="IPR029044">
    <property type="entry name" value="Nucleotide-diphossugar_trans"/>
</dbReference>
<dbReference type="PANTHER" id="PTHR43685">
    <property type="entry name" value="GLYCOSYLTRANSFERASE"/>
    <property type="match status" value="1"/>
</dbReference>
<dbReference type="EMBL" id="LXQD01000277">
    <property type="protein sequence ID" value="RCJ30094.1"/>
    <property type="molecule type" value="Genomic_DNA"/>
</dbReference>